<name>A0A844YTX8_9SPHN</name>
<evidence type="ECO:0000256" key="1">
    <source>
        <dbReference type="SAM" id="Phobius"/>
    </source>
</evidence>
<keyword evidence="1" id="KW-0472">Membrane</keyword>
<dbReference type="EMBL" id="WTYV01000003">
    <property type="protein sequence ID" value="MXO71775.1"/>
    <property type="molecule type" value="Genomic_DNA"/>
</dbReference>
<accession>A0A844YTX8</accession>
<reference evidence="2 3" key="1">
    <citation type="submission" date="2019-12" db="EMBL/GenBank/DDBJ databases">
        <title>Genomic-based taxomic classification of the family Erythrobacteraceae.</title>
        <authorList>
            <person name="Xu L."/>
        </authorList>
    </citation>
    <scope>NUCLEOTIDE SEQUENCE [LARGE SCALE GENOMIC DNA]</scope>
    <source>
        <strain evidence="2 3">M0322</strain>
    </source>
</reference>
<proteinExistence type="predicted"/>
<evidence type="ECO:0000313" key="2">
    <source>
        <dbReference type="EMBL" id="MXO71775.1"/>
    </source>
</evidence>
<evidence type="ECO:0000313" key="3">
    <source>
        <dbReference type="Proteomes" id="UP000466966"/>
    </source>
</evidence>
<keyword evidence="1" id="KW-1133">Transmembrane helix</keyword>
<dbReference type="OrthoDB" id="7504400at2"/>
<feature type="transmembrane region" description="Helical" evidence="1">
    <location>
        <begin position="46"/>
        <end position="69"/>
    </location>
</feature>
<protein>
    <submittedName>
        <fullName evidence="2">Uncharacterized protein</fullName>
    </submittedName>
</protein>
<dbReference type="AlphaFoldDB" id="A0A844YTX8"/>
<keyword evidence="1" id="KW-0812">Transmembrane</keyword>
<comment type="caution">
    <text evidence="2">The sequence shown here is derived from an EMBL/GenBank/DDBJ whole genome shotgun (WGS) entry which is preliminary data.</text>
</comment>
<keyword evidence="3" id="KW-1185">Reference proteome</keyword>
<organism evidence="2 3">
    <name type="scientific">Alteraurantiacibacter buctensis</name>
    <dbReference type="NCBI Taxonomy" id="1503981"/>
    <lineage>
        <taxon>Bacteria</taxon>
        <taxon>Pseudomonadati</taxon>
        <taxon>Pseudomonadota</taxon>
        <taxon>Alphaproteobacteria</taxon>
        <taxon>Sphingomonadales</taxon>
        <taxon>Erythrobacteraceae</taxon>
        <taxon>Alteraurantiacibacter</taxon>
    </lineage>
</organism>
<feature type="transmembrane region" description="Helical" evidence="1">
    <location>
        <begin position="89"/>
        <end position="110"/>
    </location>
</feature>
<dbReference type="RefSeq" id="WP_160771734.1">
    <property type="nucleotide sequence ID" value="NZ_WTYV01000003.1"/>
</dbReference>
<gene>
    <name evidence="2" type="ORF">GRI99_09000</name>
</gene>
<dbReference type="Proteomes" id="UP000466966">
    <property type="component" value="Unassembled WGS sequence"/>
</dbReference>
<sequence>MCLEIESMLDRIEHGPRLAPEIAWRPFIEGTCLVLIETAGFTLTSLLIVLGLPLFVFLFLVGWDLTLLFAQLGNLAEHYDSAEPLARRLFSRDLQVAFIALAGGFALLRLPMFLRHLARRLDEGGPDHD</sequence>